<dbReference type="RefSeq" id="XP_066658487.1">
    <property type="nucleotide sequence ID" value="XM_066799071.1"/>
</dbReference>
<keyword evidence="2 5" id="KW-0378">Hydrolase</keyword>
<dbReference type="InterPro" id="IPR029058">
    <property type="entry name" value="AB_hydrolase_fold"/>
</dbReference>
<evidence type="ECO:0000256" key="1">
    <source>
        <dbReference type="ARBA" id="ARBA00010515"/>
    </source>
</evidence>
<evidence type="ECO:0000259" key="4">
    <source>
        <dbReference type="Pfam" id="PF07859"/>
    </source>
</evidence>
<dbReference type="Gene3D" id="3.40.50.1820">
    <property type="entry name" value="alpha/beta hydrolase"/>
    <property type="match status" value="1"/>
</dbReference>
<dbReference type="SUPFAM" id="SSF53474">
    <property type="entry name" value="alpha/beta-Hydrolases"/>
    <property type="match status" value="1"/>
</dbReference>
<organism evidence="5 6">
    <name type="scientific">Phyllosticta citribraziliensis</name>
    <dbReference type="NCBI Taxonomy" id="989973"/>
    <lineage>
        <taxon>Eukaryota</taxon>
        <taxon>Fungi</taxon>
        <taxon>Dikarya</taxon>
        <taxon>Ascomycota</taxon>
        <taxon>Pezizomycotina</taxon>
        <taxon>Dothideomycetes</taxon>
        <taxon>Dothideomycetes incertae sedis</taxon>
        <taxon>Botryosphaeriales</taxon>
        <taxon>Phyllostictaceae</taxon>
        <taxon>Phyllosticta</taxon>
    </lineage>
</organism>
<evidence type="ECO:0000313" key="5">
    <source>
        <dbReference type="EMBL" id="KAK7542194.1"/>
    </source>
</evidence>
<dbReference type="EMBL" id="JBBPEH010000002">
    <property type="protein sequence ID" value="KAK7542194.1"/>
    <property type="molecule type" value="Genomic_DNA"/>
</dbReference>
<evidence type="ECO:0000256" key="3">
    <source>
        <dbReference type="PROSITE-ProRule" id="PRU10038"/>
    </source>
</evidence>
<keyword evidence="6" id="KW-1185">Reference proteome</keyword>
<protein>
    <submittedName>
        <fullName evidence="5">Alpha/Beta hydrolase protein</fullName>
    </submittedName>
</protein>
<comment type="caution">
    <text evidence="5">The sequence shown here is derived from an EMBL/GenBank/DDBJ whole genome shotgun (WGS) entry which is preliminary data.</text>
</comment>
<comment type="similarity">
    <text evidence="1">Belongs to the 'GDXG' lipolytic enzyme family.</text>
</comment>
<reference evidence="5 6" key="1">
    <citation type="submission" date="2024-04" db="EMBL/GenBank/DDBJ databases">
        <title>Phyllosticta paracitricarpa is synonymous to the EU quarantine fungus P. citricarpa based on phylogenomic analyses.</title>
        <authorList>
            <consortium name="Lawrence Berkeley National Laboratory"/>
            <person name="Van ingen-buijs V.A."/>
            <person name="Van westerhoven A.C."/>
            <person name="Haridas S."/>
            <person name="Skiadas P."/>
            <person name="Martin F."/>
            <person name="Groenewald J.Z."/>
            <person name="Crous P.W."/>
            <person name="Seidl M.F."/>
        </authorList>
    </citation>
    <scope>NUCLEOTIDE SEQUENCE [LARGE SCALE GENOMIC DNA]</scope>
    <source>
        <strain evidence="5 6">CPC 17464</strain>
    </source>
</reference>
<dbReference type="PANTHER" id="PTHR48081:SF31">
    <property type="entry name" value="STERYL ACETYL HYDROLASE MUG81-RELATED"/>
    <property type="match status" value="1"/>
</dbReference>
<dbReference type="InterPro" id="IPR033140">
    <property type="entry name" value="Lipase_GDXG_put_SER_AS"/>
</dbReference>
<proteinExistence type="inferred from homology"/>
<gene>
    <name evidence="5" type="ORF">J3D65DRAFT_612940</name>
</gene>
<dbReference type="GeneID" id="92031977"/>
<feature type="domain" description="Alpha/beta hydrolase fold-3" evidence="4">
    <location>
        <begin position="115"/>
        <end position="339"/>
    </location>
</feature>
<dbReference type="GO" id="GO:0016787">
    <property type="term" value="F:hydrolase activity"/>
    <property type="evidence" value="ECO:0007669"/>
    <property type="project" value="UniProtKB-KW"/>
</dbReference>
<dbReference type="PANTHER" id="PTHR48081">
    <property type="entry name" value="AB HYDROLASE SUPERFAMILY PROTEIN C4A8.06C"/>
    <property type="match status" value="1"/>
</dbReference>
<feature type="active site" evidence="3">
    <location>
        <position position="202"/>
    </location>
</feature>
<dbReference type="PROSITE" id="PS01174">
    <property type="entry name" value="LIPASE_GDXG_SER"/>
    <property type="match status" value="1"/>
</dbReference>
<accession>A0ABR1M5H1</accession>
<dbReference type="InterPro" id="IPR050300">
    <property type="entry name" value="GDXG_lipolytic_enzyme"/>
</dbReference>
<evidence type="ECO:0000256" key="2">
    <source>
        <dbReference type="ARBA" id="ARBA00022801"/>
    </source>
</evidence>
<dbReference type="InterPro" id="IPR013094">
    <property type="entry name" value="AB_hydrolase_3"/>
</dbReference>
<name>A0ABR1M5H1_9PEZI</name>
<dbReference type="Pfam" id="PF07859">
    <property type="entry name" value="Abhydrolase_3"/>
    <property type="match status" value="1"/>
</dbReference>
<evidence type="ECO:0000313" key="6">
    <source>
        <dbReference type="Proteomes" id="UP001360953"/>
    </source>
</evidence>
<sequence>MGGRPQKELQLSLGEKISLAKVIVITVIQILLSTISTIGAPREAYSGDRRRNAFNVYCRTFFSLASSKQEQAILPDSIDTYTKWCKGAKVSPAMETLADGTSASWIGSKQAKTILLYFHGGGFNLAPGPGHYALCEALVREFNSNHNIDPHREGDFAALLLHMDLAPFTPYPRQLSQAAALFNHVRTALDVPPERILLAGDSAGGNLVLQLLSHVLHRHPDEANVPAATWNEGDSFKSAILICPWTDPFNVEYPAMTGGVNRDCLHPVALRRWAVDWLGDAPTDAYNLPVSAPSGWWSGIDGIVTDVLQVVGRGDLLIDSQELFAKQLKEQWGGKGSFEVFVDEVETHTSSVNDPPFGVDPQEIPTHVRMRKWLKEKVF</sequence>
<dbReference type="Proteomes" id="UP001360953">
    <property type="component" value="Unassembled WGS sequence"/>
</dbReference>